<dbReference type="PROSITE" id="PS51257">
    <property type="entry name" value="PROKAR_LIPOPROTEIN"/>
    <property type="match status" value="1"/>
</dbReference>
<sequence>MRKRGRRWKVVSWVAQTVLSCGCRLAVNGCNGVKVKEQEYSQFLTRVILGGKDYIVF</sequence>
<comment type="caution">
    <text evidence="2">The sequence shown here is derived from an EMBL/GenBank/DDBJ whole genome shotgun (WGS) entry which is preliminary data.</text>
</comment>
<name>A0A2K3MAR8_TRIPR</name>
<reference evidence="2 3" key="2">
    <citation type="journal article" date="2017" name="Front. Plant Sci.">
        <title>Gene Classification and Mining of Molecular Markers Useful in Red Clover (Trifolium pratense) Breeding.</title>
        <authorList>
            <person name="Istvanek J."/>
            <person name="Dluhosova J."/>
            <person name="Dluhos P."/>
            <person name="Patkova L."/>
            <person name="Nedelnik J."/>
            <person name="Repkova J."/>
        </authorList>
    </citation>
    <scope>NUCLEOTIDE SEQUENCE [LARGE SCALE GENOMIC DNA]</scope>
    <source>
        <strain evidence="3">cv. Tatra</strain>
        <tissue evidence="2">Young leaves</tissue>
    </source>
</reference>
<organism evidence="2 3">
    <name type="scientific">Trifolium pratense</name>
    <name type="common">Red clover</name>
    <dbReference type="NCBI Taxonomy" id="57577"/>
    <lineage>
        <taxon>Eukaryota</taxon>
        <taxon>Viridiplantae</taxon>
        <taxon>Streptophyta</taxon>
        <taxon>Embryophyta</taxon>
        <taxon>Tracheophyta</taxon>
        <taxon>Spermatophyta</taxon>
        <taxon>Magnoliopsida</taxon>
        <taxon>eudicotyledons</taxon>
        <taxon>Gunneridae</taxon>
        <taxon>Pentapetalae</taxon>
        <taxon>rosids</taxon>
        <taxon>fabids</taxon>
        <taxon>Fabales</taxon>
        <taxon>Fabaceae</taxon>
        <taxon>Papilionoideae</taxon>
        <taxon>50 kb inversion clade</taxon>
        <taxon>NPAAA clade</taxon>
        <taxon>Hologalegina</taxon>
        <taxon>IRL clade</taxon>
        <taxon>Trifolieae</taxon>
        <taxon>Trifolium</taxon>
    </lineage>
</organism>
<dbReference type="EMBL" id="ASHM01054998">
    <property type="protein sequence ID" value="PNX87876.1"/>
    <property type="molecule type" value="Genomic_DNA"/>
</dbReference>
<evidence type="ECO:0000313" key="3">
    <source>
        <dbReference type="Proteomes" id="UP000236291"/>
    </source>
</evidence>
<proteinExistence type="predicted"/>
<feature type="chain" id="PRO_5014335509" evidence="1">
    <location>
        <begin position="21"/>
        <end position="57"/>
    </location>
</feature>
<protein>
    <submittedName>
        <fullName evidence="2">Uncharacterized protein</fullName>
    </submittedName>
</protein>
<dbReference type="AlphaFoldDB" id="A0A2K3MAR8"/>
<accession>A0A2K3MAR8</accession>
<evidence type="ECO:0000313" key="2">
    <source>
        <dbReference type="EMBL" id="PNX87876.1"/>
    </source>
</evidence>
<gene>
    <name evidence="2" type="ORF">L195_g043975</name>
</gene>
<feature type="signal peptide" evidence="1">
    <location>
        <begin position="1"/>
        <end position="20"/>
    </location>
</feature>
<dbReference type="Proteomes" id="UP000236291">
    <property type="component" value="Unassembled WGS sequence"/>
</dbReference>
<keyword evidence="1" id="KW-0732">Signal</keyword>
<reference evidence="2 3" key="1">
    <citation type="journal article" date="2014" name="Am. J. Bot.">
        <title>Genome assembly and annotation for red clover (Trifolium pratense; Fabaceae).</title>
        <authorList>
            <person name="Istvanek J."/>
            <person name="Jaros M."/>
            <person name="Krenek A."/>
            <person name="Repkova J."/>
        </authorList>
    </citation>
    <scope>NUCLEOTIDE SEQUENCE [LARGE SCALE GENOMIC DNA]</scope>
    <source>
        <strain evidence="3">cv. Tatra</strain>
        <tissue evidence="2">Young leaves</tissue>
    </source>
</reference>
<evidence type="ECO:0000256" key="1">
    <source>
        <dbReference type="SAM" id="SignalP"/>
    </source>
</evidence>